<dbReference type="SUPFAM" id="SSF51735">
    <property type="entry name" value="NAD(P)-binding Rossmann-fold domains"/>
    <property type="match status" value="1"/>
</dbReference>
<sequence length="288" mass="32026">MNIGFIGAGKVGFSLGKYFKLNQHFLSGYYSQNLASSLKAAEFTDSKQFSNIKDLVSESDIIFLTVPDSALAALSKEISQYEVLGKIFCHCSGAFNHTILSELKDKGAFTFSVHPFLAISDKYTSYQDLSKAFFTIETSLTDTEILEKKRQIEELIKSCNNNYEFIDSKDKVKYHTSAVFASNLMIGLVNMATNLLLDCGFSSKSANLALSNILESNLSNIINKGCENALTGPIERNDSKTIASHLDCLKGKDNYLEAYKALSRQLVLIANKKYPDRDYSEINTLLED</sequence>
<reference evidence="4" key="1">
    <citation type="submission" date="2016-10" db="EMBL/GenBank/DDBJ databases">
        <authorList>
            <person name="Varghese N."/>
            <person name="Submissions S."/>
        </authorList>
    </citation>
    <scope>NUCLEOTIDE SEQUENCE [LARGE SCALE GENOMIC DNA]</scope>
    <source>
        <strain evidence="4">M83</strain>
    </source>
</reference>
<feature type="domain" description="Putative oxidoreductase/dehydrogenase Rossmann-like" evidence="1">
    <location>
        <begin position="2"/>
        <end position="115"/>
    </location>
</feature>
<evidence type="ECO:0000259" key="2">
    <source>
        <dbReference type="Pfam" id="PF10728"/>
    </source>
</evidence>
<dbReference type="InterPro" id="IPR037108">
    <property type="entry name" value="TM1727-like_C_sf"/>
</dbReference>
<organism evidence="3 4">
    <name type="scientific">Lachnospira pectinoschiza</name>
    <dbReference type="NCBI Taxonomy" id="28052"/>
    <lineage>
        <taxon>Bacteria</taxon>
        <taxon>Bacillati</taxon>
        <taxon>Bacillota</taxon>
        <taxon>Clostridia</taxon>
        <taxon>Lachnospirales</taxon>
        <taxon>Lachnospiraceae</taxon>
        <taxon>Lachnospira</taxon>
    </lineage>
</organism>
<gene>
    <name evidence="3" type="ORF">SAMN05216544_0398</name>
</gene>
<proteinExistence type="predicted"/>
<dbReference type="Gene3D" id="3.40.50.720">
    <property type="entry name" value="NAD(P)-binding Rossmann-like Domain"/>
    <property type="match status" value="1"/>
</dbReference>
<dbReference type="InterPro" id="IPR019665">
    <property type="entry name" value="OxRdtase/DH_put_Rossmann_dom"/>
</dbReference>
<dbReference type="InterPro" id="IPR036291">
    <property type="entry name" value="NAD(P)-bd_dom_sf"/>
</dbReference>
<dbReference type="RefSeq" id="WP_074520687.1">
    <property type="nucleotide sequence ID" value="NZ_FNHZ01000001.1"/>
</dbReference>
<dbReference type="InterPro" id="IPR018931">
    <property type="entry name" value="DUF2520"/>
</dbReference>
<evidence type="ECO:0000313" key="3">
    <source>
        <dbReference type="EMBL" id="SDM48415.1"/>
    </source>
</evidence>
<dbReference type="Gene3D" id="1.10.1040.20">
    <property type="entry name" value="ProC-like, C-terminal domain"/>
    <property type="match status" value="1"/>
</dbReference>
<dbReference type="Pfam" id="PF10728">
    <property type="entry name" value="DUF2520"/>
    <property type="match status" value="1"/>
</dbReference>
<dbReference type="PANTHER" id="PTHR40459">
    <property type="entry name" value="CONSERVED HYPOTHETICAL ALANINE AND LEUCINE RICH PROTEIN"/>
    <property type="match status" value="1"/>
</dbReference>
<dbReference type="InterPro" id="IPR008927">
    <property type="entry name" value="6-PGluconate_DH-like_C_sf"/>
</dbReference>
<evidence type="ECO:0000313" key="4">
    <source>
        <dbReference type="Proteomes" id="UP000187651"/>
    </source>
</evidence>
<dbReference type="AlphaFoldDB" id="A0A1G9TMR7"/>
<accession>A0A1G9TMR7</accession>
<dbReference type="PANTHER" id="PTHR40459:SF1">
    <property type="entry name" value="CONSERVED HYPOTHETICAL ALANINE AND LEUCINE RICH PROTEIN"/>
    <property type="match status" value="1"/>
</dbReference>
<protein>
    <submittedName>
        <fullName evidence="3">Predicted oxidoreductase, contains short-chain dehydrogenase (SDR) and DUF2520 domains</fullName>
    </submittedName>
</protein>
<dbReference type="EMBL" id="FNHZ01000001">
    <property type="protein sequence ID" value="SDM48415.1"/>
    <property type="molecule type" value="Genomic_DNA"/>
</dbReference>
<dbReference type="Proteomes" id="UP000187651">
    <property type="component" value="Unassembled WGS sequence"/>
</dbReference>
<dbReference type="Pfam" id="PF10727">
    <property type="entry name" value="Rossmann-like"/>
    <property type="match status" value="1"/>
</dbReference>
<name>A0A1G9TMR7_9FIRM</name>
<keyword evidence="4" id="KW-1185">Reference proteome</keyword>
<feature type="domain" description="DUF2520" evidence="2">
    <location>
        <begin position="149"/>
        <end position="265"/>
    </location>
</feature>
<evidence type="ECO:0000259" key="1">
    <source>
        <dbReference type="Pfam" id="PF10727"/>
    </source>
</evidence>
<dbReference type="SUPFAM" id="SSF48179">
    <property type="entry name" value="6-phosphogluconate dehydrogenase C-terminal domain-like"/>
    <property type="match status" value="1"/>
</dbReference>